<reference evidence="3 4" key="1">
    <citation type="journal article" date="2014" name="Int. J. Syst. Evol. Microbiol.">
        <title>Complete genome sequence of Corynebacterium casei LMG S-19264T (=DSM 44701T), isolated from a smear-ripened cheese.</title>
        <authorList>
            <consortium name="US DOE Joint Genome Institute (JGI-PGF)"/>
            <person name="Walter F."/>
            <person name="Albersmeier A."/>
            <person name="Kalinowski J."/>
            <person name="Ruckert C."/>
        </authorList>
    </citation>
    <scope>NUCLEOTIDE SEQUENCE [LARGE SCALE GENOMIC DNA]</scope>
    <source>
        <strain evidence="3 4">KCTC 19473</strain>
    </source>
</reference>
<feature type="transmembrane region" description="Helical" evidence="2">
    <location>
        <begin position="328"/>
        <end position="349"/>
    </location>
</feature>
<feature type="transmembrane region" description="Helical" evidence="2">
    <location>
        <begin position="807"/>
        <end position="825"/>
    </location>
</feature>
<feature type="transmembrane region" description="Helical" evidence="2">
    <location>
        <begin position="982"/>
        <end position="999"/>
    </location>
</feature>
<comment type="caution">
    <text evidence="3">The sequence shown here is derived from an EMBL/GenBank/DDBJ whole genome shotgun (WGS) entry which is preliminary data.</text>
</comment>
<keyword evidence="2" id="KW-0472">Membrane</keyword>
<feature type="transmembrane region" description="Helical" evidence="2">
    <location>
        <begin position="1059"/>
        <end position="1076"/>
    </location>
</feature>
<organism evidence="3 4">
    <name type="scientific">Nocardiopsis kunsanensis</name>
    <dbReference type="NCBI Taxonomy" id="141693"/>
    <lineage>
        <taxon>Bacteria</taxon>
        <taxon>Bacillati</taxon>
        <taxon>Actinomycetota</taxon>
        <taxon>Actinomycetes</taxon>
        <taxon>Streptosporangiales</taxon>
        <taxon>Nocardiopsidaceae</taxon>
        <taxon>Nocardiopsis</taxon>
    </lineage>
</organism>
<dbReference type="NCBIfam" id="NF047321">
    <property type="entry name" value="SCO7613_CTERM"/>
    <property type="match status" value="1"/>
</dbReference>
<feature type="transmembrane region" description="Helical" evidence="2">
    <location>
        <begin position="596"/>
        <end position="617"/>
    </location>
</feature>
<dbReference type="EMBL" id="BMXL01000018">
    <property type="protein sequence ID" value="GHD30434.1"/>
    <property type="molecule type" value="Genomic_DNA"/>
</dbReference>
<feature type="transmembrane region" description="Helical" evidence="2">
    <location>
        <begin position="515"/>
        <end position="532"/>
    </location>
</feature>
<feature type="transmembrane region" description="Helical" evidence="2">
    <location>
        <begin position="1033"/>
        <end position="1053"/>
    </location>
</feature>
<feature type="transmembrane region" description="Helical" evidence="2">
    <location>
        <begin position="194"/>
        <end position="214"/>
    </location>
</feature>
<keyword evidence="2" id="KW-0812">Transmembrane</keyword>
<evidence type="ECO:0000313" key="3">
    <source>
        <dbReference type="EMBL" id="GHD30434.1"/>
    </source>
</evidence>
<feature type="transmembrane region" description="Helical" evidence="2">
    <location>
        <begin position="1185"/>
        <end position="1204"/>
    </location>
</feature>
<feature type="transmembrane region" description="Helical" evidence="2">
    <location>
        <begin position="658"/>
        <end position="679"/>
    </location>
</feature>
<feature type="transmembrane region" description="Helical" evidence="2">
    <location>
        <begin position="629"/>
        <end position="646"/>
    </location>
</feature>
<feature type="transmembrane region" description="Helical" evidence="2">
    <location>
        <begin position="753"/>
        <end position="770"/>
    </location>
</feature>
<dbReference type="InterPro" id="IPR058062">
    <property type="entry name" value="SCO7613_C"/>
</dbReference>
<gene>
    <name evidence="3" type="ORF">GCM10007147_32220</name>
</gene>
<evidence type="ECO:0008006" key="5">
    <source>
        <dbReference type="Google" id="ProtNLM"/>
    </source>
</evidence>
<accession>A0A918XG38</accession>
<feature type="transmembrane region" description="Helical" evidence="2">
    <location>
        <begin position="846"/>
        <end position="873"/>
    </location>
</feature>
<feature type="transmembrane region" description="Helical" evidence="2">
    <location>
        <begin position="1265"/>
        <end position="1283"/>
    </location>
</feature>
<dbReference type="RefSeq" id="WP_193518240.1">
    <property type="nucleotide sequence ID" value="NZ_BMXL01000018.1"/>
</dbReference>
<feature type="transmembrane region" description="Helical" evidence="2">
    <location>
        <begin position="280"/>
        <end position="298"/>
    </location>
</feature>
<feature type="transmembrane region" description="Helical" evidence="2">
    <location>
        <begin position="1083"/>
        <end position="1104"/>
    </location>
</feature>
<feature type="transmembrane region" description="Helical" evidence="2">
    <location>
        <begin position="1161"/>
        <end position="1178"/>
    </location>
</feature>
<evidence type="ECO:0000256" key="1">
    <source>
        <dbReference type="SAM" id="MobiDB-lite"/>
    </source>
</evidence>
<proteinExistence type="predicted"/>
<sequence>MYTHEPPLAARLRRIDRRLLVLDRRFRKLAAEREEILVRLRSAPRAQEPSAQHVASRAPADEVMPPTSPAAAYPRGTESPGSHGPHRTYGAPSVPVVPEGFAAEPHVARSAPGVYEAPGASAPHRVEADRALRGEEPSPARIAPGSSRSSGTPGAAPEVRRRSARNVILGLGAALMSVAALVFAVWAWTAADTGARVLMLLGVTGTIAWIAVPLHRRGLRATAQTLGALLAVFLAVDALLLWVLLGQDIDPVGYTAGATVVVAALLALHGRLVPLHSNVPVAVVLAQPVPVLTVVSVFPVTGSAVWLLAVVAATALADALVLRVSAPVGLRTSAVVMAALALLGLPFTLPLGPEAGWAAGAALLLAGTAGLLLAPGVPGKATEHVCAVALALAPLAASRTSHALFPGPLGWWWADSTEPLGRPATEVLRAGWEAPDTVLVALGPVLAAAVLGAVAVRFLSPGHLLPHLAAAVPLTLLPAGLLLGLSHGVFVAWTLALGTAMLLAPFRIPGHRTRALAPGGCATLVLGLWWATAVQHSLVAALVLFAVLALVCLRLAGRAPAQGSEGGQDRSVAVPRPVVSEDESAPGTTVAGVLRCCALVLWILAMAVGAVHVAVLALTLEVSPGNSTAPWWAASSVVLLCAAFGLSRGGAARPVGTALMPVTVLVAGPALAPVARLIPRPSAGPAPTVWEPAHTVLDTSVSGGAATVVAVLVAGAAALALTRHLDRRSWLLVCALTAPVTLLPLPIVLGAPFLLAVATSLAVGAGLIALPVRLGVQARARWAPVLVGTVVLLWGLVWSLASAYTTALALFTLVTGALLVLRCAVPNIRGTGVPGRDATEPDLARSLYVSAVVLWATTVTVGALHLLVLALVAETSAGWWWAAALVTLLCAAVGLCLGGVARYAGVALMPSTVLVAGPALAPLLVVGPGVHGVWAAPDPVLWAPAHDVLGTSTSEGLLTAIAVLVAAAAAWCVTWVLARDRCVVAGSLIAPAALVPVPIVLELPFLVALLTALAVGAGLTTAAALQRRYTAELWVPGLLGASVLVWAFGWSLATGPTTVVALLALAVAGAVAAALARTVPVAVTATAVATGATGGCALVVPLTLGLPVEHAALLPIALTAAVAAVAPRLRSPLSEAAEVPASLWAVIALVLAVSSGVRGELAALGLACLGVVSLCSALRPNRRFLALCGIGLMFAALWTVLASWEVTVPEAYTVPPALAATAVGWEWSRRADRSAQPSSWLAHGGGLLLLLTPSTAMAVLQDEPAWRVLAVVAVGLAVTLWGLRARLKAPLVAGGAALLVVSVRAFGTPFVDLLVELPNWLPFAVVGALLLTVGARYEASLRGLRNLRHAYAAMR</sequence>
<feature type="transmembrane region" description="Helical" evidence="2">
    <location>
        <begin position="438"/>
        <end position="459"/>
    </location>
</feature>
<feature type="region of interest" description="Disordered" evidence="1">
    <location>
        <begin position="132"/>
        <end position="159"/>
    </location>
</feature>
<evidence type="ECO:0000256" key="2">
    <source>
        <dbReference type="SAM" id="Phobius"/>
    </source>
</evidence>
<feature type="transmembrane region" description="Helical" evidence="2">
    <location>
        <begin position="226"/>
        <end position="245"/>
    </location>
</feature>
<feature type="transmembrane region" description="Helical" evidence="2">
    <location>
        <begin position="167"/>
        <end position="188"/>
    </location>
</feature>
<keyword evidence="4" id="KW-1185">Reference proteome</keyword>
<feature type="transmembrane region" description="Helical" evidence="2">
    <location>
        <begin position="1290"/>
        <end position="1307"/>
    </location>
</feature>
<evidence type="ECO:0000313" key="4">
    <source>
        <dbReference type="Proteomes" id="UP000654947"/>
    </source>
</evidence>
<feature type="transmembrane region" description="Helical" evidence="2">
    <location>
        <begin position="729"/>
        <end position="747"/>
    </location>
</feature>
<feature type="transmembrane region" description="Helical" evidence="2">
    <location>
        <begin position="538"/>
        <end position="556"/>
    </location>
</feature>
<name>A0A918XG38_9ACTN</name>
<feature type="transmembrane region" description="Helical" evidence="2">
    <location>
        <begin position="879"/>
        <end position="901"/>
    </location>
</feature>
<feature type="transmembrane region" description="Helical" evidence="2">
    <location>
        <begin position="355"/>
        <end position="374"/>
    </location>
</feature>
<feature type="transmembrane region" description="Helical" evidence="2">
    <location>
        <begin position="913"/>
        <end position="936"/>
    </location>
</feature>
<feature type="transmembrane region" description="Helical" evidence="2">
    <location>
        <begin position="304"/>
        <end position="321"/>
    </location>
</feature>
<feature type="transmembrane region" description="Helical" evidence="2">
    <location>
        <begin position="479"/>
        <end position="503"/>
    </location>
</feature>
<feature type="transmembrane region" description="Helical" evidence="2">
    <location>
        <begin position="1005"/>
        <end position="1026"/>
    </location>
</feature>
<feature type="region of interest" description="Disordered" evidence="1">
    <location>
        <begin position="44"/>
        <end position="93"/>
    </location>
</feature>
<keyword evidence="2" id="KW-1133">Transmembrane helix</keyword>
<feature type="transmembrane region" description="Helical" evidence="2">
    <location>
        <begin position="251"/>
        <end position="268"/>
    </location>
</feature>
<protein>
    <recommendedName>
        <fullName evidence="5">DUF2157 domain-containing protein</fullName>
    </recommendedName>
</protein>
<feature type="transmembrane region" description="Helical" evidence="2">
    <location>
        <begin position="782"/>
        <end position="801"/>
    </location>
</feature>
<feature type="transmembrane region" description="Helical" evidence="2">
    <location>
        <begin position="956"/>
        <end position="977"/>
    </location>
</feature>
<dbReference type="Proteomes" id="UP000654947">
    <property type="component" value="Unassembled WGS sequence"/>
</dbReference>
<feature type="transmembrane region" description="Helical" evidence="2">
    <location>
        <begin position="699"/>
        <end position="722"/>
    </location>
</feature>
<feature type="transmembrane region" description="Helical" evidence="2">
    <location>
        <begin position="1319"/>
        <end position="1339"/>
    </location>
</feature>